<feature type="compositionally biased region" description="Basic residues" evidence="1">
    <location>
        <begin position="115"/>
        <end position="134"/>
    </location>
</feature>
<gene>
    <name evidence="2" type="ORF">RF55_5985</name>
</gene>
<dbReference type="STRING" id="67767.A0A0J7NMZ1"/>
<comment type="caution">
    <text evidence="2">The sequence shown here is derived from an EMBL/GenBank/DDBJ whole genome shotgun (WGS) entry which is preliminary data.</text>
</comment>
<proteinExistence type="predicted"/>
<accession>A0A0J7NMZ1</accession>
<keyword evidence="3" id="KW-1185">Reference proteome</keyword>
<reference evidence="2 3" key="1">
    <citation type="submission" date="2015-04" db="EMBL/GenBank/DDBJ databases">
        <title>Lasius niger genome sequencing.</title>
        <authorList>
            <person name="Konorov E.A."/>
            <person name="Nikitin M.A."/>
            <person name="Kirill M.V."/>
            <person name="Chang P."/>
        </authorList>
    </citation>
    <scope>NUCLEOTIDE SEQUENCE [LARGE SCALE GENOMIC DNA]</scope>
    <source>
        <tissue evidence="2">Whole</tissue>
    </source>
</reference>
<organism evidence="2 3">
    <name type="scientific">Lasius niger</name>
    <name type="common">Black garden ant</name>
    <dbReference type="NCBI Taxonomy" id="67767"/>
    <lineage>
        <taxon>Eukaryota</taxon>
        <taxon>Metazoa</taxon>
        <taxon>Ecdysozoa</taxon>
        <taxon>Arthropoda</taxon>
        <taxon>Hexapoda</taxon>
        <taxon>Insecta</taxon>
        <taxon>Pterygota</taxon>
        <taxon>Neoptera</taxon>
        <taxon>Endopterygota</taxon>
        <taxon>Hymenoptera</taxon>
        <taxon>Apocrita</taxon>
        <taxon>Aculeata</taxon>
        <taxon>Formicoidea</taxon>
        <taxon>Formicidae</taxon>
        <taxon>Formicinae</taxon>
        <taxon>Lasius</taxon>
        <taxon>Lasius</taxon>
    </lineage>
</organism>
<evidence type="ECO:0000313" key="2">
    <source>
        <dbReference type="EMBL" id="KMQ93885.1"/>
    </source>
</evidence>
<name>A0A0J7NMZ1_LASNI</name>
<dbReference type="OrthoDB" id="20403at2759"/>
<dbReference type="InterPro" id="IPR019324">
    <property type="entry name" value="MPP6"/>
</dbReference>
<dbReference type="GO" id="GO:0000460">
    <property type="term" value="P:maturation of 5.8S rRNA"/>
    <property type="evidence" value="ECO:0007669"/>
    <property type="project" value="TreeGrafter"/>
</dbReference>
<dbReference type="EMBL" id="LBMM01003157">
    <property type="protein sequence ID" value="KMQ93885.1"/>
    <property type="molecule type" value="Genomic_DNA"/>
</dbReference>
<evidence type="ECO:0000256" key="1">
    <source>
        <dbReference type="SAM" id="MobiDB-lite"/>
    </source>
</evidence>
<sequence length="155" mass="18162">MDSKRLALSKSILEMKFMKRTKDKVEKQQFQEEGEEYFGSTLTSRMKEASGKFFMEPSYIFCEGLIDGRLSYQGMNPTIEKLMEAKENAKRAQTDIKEELDVSDEQMALWQKMQKMHSKIAKKPQHKANRKSQHSKTDCKDEPMEKKPKFLKPVD</sequence>
<dbReference type="Pfam" id="PF10175">
    <property type="entry name" value="MPP6"/>
    <property type="match status" value="1"/>
</dbReference>
<feature type="compositionally biased region" description="Basic and acidic residues" evidence="1">
    <location>
        <begin position="135"/>
        <end position="155"/>
    </location>
</feature>
<dbReference type="PANTHER" id="PTHR13582">
    <property type="entry name" value="M-PHASE PHOSPHOPROTEIN 6"/>
    <property type="match status" value="1"/>
</dbReference>
<evidence type="ECO:0000313" key="3">
    <source>
        <dbReference type="Proteomes" id="UP000036403"/>
    </source>
</evidence>
<dbReference type="Proteomes" id="UP000036403">
    <property type="component" value="Unassembled WGS sequence"/>
</dbReference>
<dbReference type="PaxDb" id="67767-A0A0J7NMZ1"/>
<protein>
    <submittedName>
        <fullName evidence="2">M-phase phosphoprotein 6</fullName>
    </submittedName>
</protein>
<dbReference type="PANTHER" id="PTHR13582:SF0">
    <property type="entry name" value="M-PHASE PHOSPHOPROTEIN 6"/>
    <property type="match status" value="1"/>
</dbReference>
<feature type="region of interest" description="Disordered" evidence="1">
    <location>
        <begin position="115"/>
        <end position="155"/>
    </location>
</feature>
<dbReference type="AlphaFoldDB" id="A0A0J7NMZ1"/>